<evidence type="ECO:0000313" key="1">
    <source>
        <dbReference type="EMBL" id="MDN3688065.1"/>
    </source>
</evidence>
<reference evidence="2" key="1">
    <citation type="journal article" date="2019" name="Int. J. Syst. Evol. Microbiol.">
        <title>The Global Catalogue of Microorganisms (GCM) 10K type strain sequencing project: providing services to taxonomists for standard genome sequencing and annotation.</title>
        <authorList>
            <consortium name="The Broad Institute Genomics Platform"/>
            <consortium name="The Broad Institute Genome Sequencing Center for Infectious Disease"/>
            <person name="Wu L."/>
            <person name="Ma J."/>
        </authorList>
    </citation>
    <scope>NUCLEOTIDE SEQUENCE [LARGE SCALE GENOMIC DNA]</scope>
    <source>
        <strain evidence="2">CECT 7706</strain>
    </source>
</reference>
<dbReference type="SUPFAM" id="SSF101898">
    <property type="entry name" value="NHL repeat"/>
    <property type="match status" value="1"/>
</dbReference>
<proteinExistence type="predicted"/>
<evidence type="ECO:0000313" key="2">
    <source>
        <dbReference type="Proteomes" id="UP001236663"/>
    </source>
</evidence>
<dbReference type="EMBL" id="JAUFQS010000007">
    <property type="protein sequence ID" value="MDN3688065.1"/>
    <property type="molecule type" value="Genomic_DNA"/>
</dbReference>
<accession>A0ABT8C8I0</accession>
<comment type="caution">
    <text evidence="1">The sequence shown here is derived from an EMBL/GenBank/DDBJ whole genome shotgun (WGS) entry which is preliminary data.</text>
</comment>
<keyword evidence="2" id="KW-1185">Reference proteome</keyword>
<name>A0ABT8C8I0_9BACT</name>
<dbReference type="Gene3D" id="2.120.10.30">
    <property type="entry name" value="TolB, C-terminal domain"/>
    <property type="match status" value="1"/>
</dbReference>
<gene>
    <name evidence="1" type="ORF">QWZ15_09505</name>
</gene>
<organism evidence="1 2">
    <name type="scientific">Cyclobacterium jeungdonense</name>
    <dbReference type="NCBI Taxonomy" id="708087"/>
    <lineage>
        <taxon>Bacteria</taxon>
        <taxon>Pseudomonadati</taxon>
        <taxon>Bacteroidota</taxon>
        <taxon>Cytophagia</taxon>
        <taxon>Cytophagales</taxon>
        <taxon>Cyclobacteriaceae</taxon>
        <taxon>Cyclobacterium</taxon>
    </lineage>
</organism>
<dbReference type="RefSeq" id="WP_163384492.1">
    <property type="nucleotide sequence ID" value="NZ_JAUFQS010000007.1"/>
</dbReference>
<protein>
    <submittedName>
        <fullName evidence="1">6-bladed beta-propeller</fullName>
    </submittedName>
</protein>
<sequence>MINRHYSIFVFIIFLAACEKPVTYTIEGEESQHILFQDLEIIALPYKIDKIVPLETTGNNFLSDNLKVKFTPDFIFVFDEEIRDAVHQFDHSGRYLGEIISTGEGPGQVNRIYDFTVSEKGVELLVGKGSYSEAVVVAIADRNIIETVQLDVIGFSFEKNNGHYYVYSSYNYPLAEYRLSKIDLEGNTIEGFLKNDYSGKMVPMIERNLYGMDENVFLVESFNNRIYELTSEKLTCKYILDFGNYNFPSDLLDRDMMVTFEQLNADGFFSIRHHFENKAISLTGIQFQKESSSQSYHLIMYQHSNKPIKNKLEEGWGDIFKHPVAITGSDKIVFSAHPLNLIRNAAFFDGNQVVKSALKKLENQDNPVLIYSNLEFNAKTNTQ</sequence>
<dbReference type="Pfam" id="PF17170">
    <property type="entry name" value="DUF5128"/>
    <property type="match status" value="1"/>
</dbReference>
<dbReference type="InterPro" id="IPR011042">
    <property type="entry name" value="6-blade_b-propeller_TolB-like"/>
</dbReference>
<dbReference type="Proteomes" id="UP001236663">
    <property type="component" value="Unassembled WGS sequence"/>
</dbReference>
<dbReference type="PROSITE" id="PS51257">
    <property type="entry name" value="PROKAR_LIPOPROTEIN"/>
    <property type="match status" value="1"/>
</dbReference>